<keyword evidence="1" id="KW-1133">Transmembrane helix</keyword>
<protein>
    <submittedName>
        <fullName evidence="3">CLUMA_CG007165, isoform A</fullName>
    </submittedName>
</protein>
<evidence type="ECO:0000313" key="4">
    <source>
        <dbReference type="Proteomes" id="UP000183832"/>
    </source>
</evidence>
<keyword evidence="1" id="KW-0812">Transmembrane</keyword>
<gene>
    <name evidence="3" type="ORF">CLUMA_CG007165</name>
</gene>
<keyword evidence="4" id="KW-1185">Reference proteome</keyword>
<feature type="signal peptide" evidence="2">
    <location>
        <begin position="1"/>
        <end position="16"/>
    </location>
</feature>
<evidence type="ECO:0000313" key="3">
    <source>
        <dbReference type="EMBL" id="CRK93635.1"/>
    </source>
</evidence>
<feature type="transmembrane region" description="Helical" evidence="1">
    <location>
        <begin position="262"/>
        <end position="285"/>
    </location>
</feature>
<proteinExistence type="predicted"/>
<dbReference type="AlphaFoldDB" id="A0A1J1I0A6"/>
<organism evidence="3 4">
    <name type="scientific">Clunio marinus</name>
    <dbReference type="NCBI Taxonomy" id="568069"/>
    <lineage>
        <taxon>Eukaryota</taxon>
        <taxon>Metazoa</taxon>
        <taxon>Ecdysozoa</taxon>
        <taxon>Arthropoda</taxon>
        <taxon>Hexapoda</taxon>
        <taxon>Insecta</taxon>
        <taxon>Pterygota</taxon>
        <taxon>Neoptera</taxon>
        <taxon>Endopterygota</taxon>
        <taxon>Diptera</taxon>
        <taxon>Nematocera</taxon>
        <taxon>Chironomoidea</taxon>
        <taxon>Chironomidae</taxon>
        <taxon>Clunio</taxon>
    </lineage>
</organism>
<name>A0A1J1I0A6_9DIPT</name>
<feature type="chain" id="PRO_5009619080" evidence="2">
    <location>
        <begin position="17"/>
        <end position="290"/>
    </location>
</feature>
<dbReference type="OrthoDB" id="10487730at2759"/>
<evidence type="ECO:0000256" key="2">
    <source>
        <dbReference type="SAM" id="SignalP"/>
    </source>
</evidence>
<accession>A0A1J1I0A6</accession>
<reference evidence="3 4" key="1">
    <citation type="submission" date="2015-04" db="EMBL/GenBank/DDBJ databases">
        <authorList>
            <person name="Syromyatnikov M.Y."/>
            <person name="Popov V.N."/>
        </authorList>
    </citation>
    <scope>NUCLEOTIDE SEQUENCE [LARGE SCALE GENOMIC DNA]</scope>
</reference>
<evidence type="ECO:0000256" key="1">
    <source>
        <dbReference type="SAM" id="Phobius"/>
    </source>
</evidence>
<sequence length="290" mass="34345">MILHWFLLILGGVSLGSEMCRNYPTTYSPGKFREGKWMEQLRIHSGKQHHFNELPPNDTVSLFNAKYKTYCGFYELQTLSKKAFQLNKGYFIPRFDHHFFPFQALIIKEANQIKCKMVLESSICDEYATMTKVIEAIDILYTDYTTFMIIHQCIDDDDYIMFLTESENLYVPENDKVDVERLLIDILKGYEIEMKNQTFTWRTAKLCESHVKLIHPIFYQKTFIKEPQKTCPENLSVDIVDLRHYWENKLEREEQMWQEKKSFIICVVCFIVGMLSILGLLAVFLDNFKV</sequence>
<dbReference type="EMBL" id="CVRI01000037">
    <property type="protein sequence ID" value="CRK93635.1"/>
    <property type="molecule type" value="Genomic_DNA"/>
</dbReference>
<keyword evidence="1" id="KW-0472">Membrane</keyword>
<keyword evidence="2" id="KW-0732">Signal</keyword>
<dbReference type="Proteomes" id="UP000183832">
    <property type="component" value="Unassembled WGS sequence"/>
</dbReference>